<dbReference type="InterPro" id="IPR056743">
    <property type="entry name" value="TRM5-TYW2-like_MTfase"/>
</dbReference>
<keyword evidence="5" id="KW-0819">tRNA processing</keyword>
<evidence type="ECO:0000256" key="5">
    <source>
        <dbReference type="ARBA" id="ARBA00022694"/>
    </source>
</evidence>
<accession>A0A645GHF7</accession>
<keyword evidence="3" id="KW-0808">Transferase</keyword>
<evidence type="ECO:0000256" key="3">
    <source>
        <dbReference type="ARBA" id="ARBA00022679"/>
    </source>
</evidence>
<dbReference type="SUPFAM" id="SSF53335">
    <property type="entry name" value="S-adenosyl-L-methionine-dependent methyltransferases"/>
    <property type="match status" value="1"/>
</dbReference>
<evidence type="ECO:0000256" key="1">
    <source>
        <dbReference type="ARBA" id="ARBA00022490"/>
    </source>
</evidence>
<dbReference type="Gene3D" id="3.40.50.150">
    <property type="entry name" value="Vaccinia Virus protein VP39"/>
    <property type="match status" value="1"/>
</dbReference>
<dbReference type="InterPro" id="IPR030382">
    <property type="entry name" value="MeTrfase_TRM5/TYW2"/>
</dbReference>
<evidence type="ECO:0000259" key="6">
    <source>
        <dbReference type="PROSITE" id="PS51684"/>
    </source>
</evidence>
<dbReference type="InterPro" id="IPR029063">
    <property type="entry name" value="SAM-dependent_MTases_sf"/>
</dbReference>
<organism evidence="7">
    <name type="scientific">bioreactor metagenome</name>
    <dbReference type="NCBI Taxonomy" id="1076179"/>
    <lineage>
        <taxon>unclassified sequences</taxon>
        <taxon>metagenomes</taxon>
        <taxon>ecological metagenomes</taxon>
    </lineage>
</organism>
<dbReference type="PANTHER" id="PTHR23245">
    <property type="entry name" value="TRNA METHYLTRANSFERASE"/>
    <property type="match status" value="1"/>
</dbReference>
<evidence type="ECO:0000256" key="2">
    <source>
        <dbReference type="ARBA" id="ARBA00022603"/>
    </source>
</evidence>
<proteinExistence type="predicted"/>
<dbReference type="EMBL" id="VSSQ01074852">
    <property type="protein sequence ID" value="MPN25616.1"/>
    <property type="molecule type" value="Genomic_DNA"/>
</dbReference>
<gene>
    <name evidence="7" type="ORF">SDC9_173028</name>
</gene>
<dbReference type="AlphaFoldDB" id="A0A645GHF7"/>
<sequence length="214" mass="23737">MVLLDTGVKGDMRVRDLTPIYGKGSTETVHRESGVSMAVDPATVYFNPRLATERLRIAALVEDGETVIDMFAGVAPFPLVICRHARPKAVYAIDMNPEAKRLMDINIRKSGCDRIFSILGDAREEIVKLPPADRVIMNLPQSAGDFLQDALRHMKKGGTVHLYSIHERSEVEREIGELVGRMHTMGLPCEINGIREMKSYSPTSAVYATDILRG</sequence>
<keyword evidence="2" id="KW-0489">Methyltransferase</keyword>
<dbReference type="GO" id="GO:0008175">
    <property type="term" value="F:tRNA methyltransferase activity"/>
    <property type="evidence" value="ECO:0007669"/>
    <property type="project" value="TreeGrafter"/>
</dbReference>
<name>A0A645GHF7_9ZZZZ</name>
<dbReference type="PANTHER" id="PTHR23245:SF36">
    <property type="entry name" value="TRNA (GUANINE(37)-N1)-METHYLTRANSFERASE"/>
    <property type="match status" value="1"/>
</dbReference>
<evidence type="ECO:0000256" key="4">
    <source>
        <dbReference type="ARBA" id="ARBA00022691"/>
    </source>
</evidence>
<protein>
    <recommendedName>
        <fullName evidence="6">SAM-dependent methyltransferase TRM5/TYW2-type domain-containing protein</fullName>
    </recommendedName>
</protein>
<reference evidence="7" key="1">
    <citation type="submission" date="2019-08" db="EMBL/GenBank/DDBJ databases">
        <authorList>
            <person name="Kucharzyk K."/>
            <person name="Murdoch R.W."/>
            <person name="Higgins S."/>
            <person name="Loffler F."/>
        </authorList>
    </citation>
    <scope>NUCLEOTIDE SEQUENCE</scope>
</reference>
<dbReference type="GO" id="GO:0002939">
    <property type="term" value="P:tRNA N1-guanine methylation"/>
    <property type="evidence" value="ECO:0007669"/>
    <property type="project" value="TreeGrafter"/>
</dbReference>
<keyword evidence="1" id="KW-0963">Cytoplasm</keyword>
<dbReference type="PROSITE" id="PS51684">
    <property type="entry name" value="SAM_MT_TRM5_TYW2"/>
    <property type="match status" value="1"/>
</dbReference>
<comment type="caution">
    <text evidence="7">The sequence shown here is derived from an EMBL/GenBank/DDBJ whole genome shotgun (WGS) entry which is preliminary data.</text>
</comment>
<feature type="domain" description="SAM-dependent methyltransferase TRM5/TYW2-type" evidence="6">
    <location>
        <begin position="1"/>
        <end position="214"/>
    </location>
</feature>
<evidence type="ECO:0000313" key="7">
    <source>
        <dbReference type="EMBL" id="MPN25616.1"/>
    </source>
</evidence>
<dbReference type="CDD" id="cd02440">
    <property type="entry name" value="AdoMet_MTases"/>
    <property type="match status" value="1"/>
</dbReference>
<keyword evidence="4" id="KW-0949">S-adenosyl-L-methionine</keyword>
<dbReference type="GO" id="GO:0005737">
    <property type="term" value="C:cytoplasm"/>
    <property type="evidence" value="ECO:0007669"/>
    <property type="project" value="TreeGrafter"/>
</dbReference>
<dbReference type="Pfam" id="PF02475">
    <property type="entry name" value="TRM5-TYW2_MTfase"/>
    <property type="match status" value="1"/>
</dbReference>